<accession>A0ABS1BT98</accession>
<reference evidence="1 2" key="1">
    <citation type="journal article" date="2021" name="Pathogens">
        <title>Isolation and Characterization of Kingella bonacorsii sp. nov., A Novel Kingella Species Detected in a Stable Periodontitis Subject.</title>
        <authorList>
            <person name="Antezack A."/>
            <person name="Boxberger M."/>
            <person name="Rolland C."/>
            <person name="Monnet-Corti V."/>
            <person name="La Scola B."/>
        </authorList>
    </citation>
    <scope>NUCLEOTIDE SEQUENCE [LARGE SCALE GENOMIC DNA]</scope>
    <source>
        <strain evidence="1 2">Marseille-Q4569</strain>
    </source>
</reference>
<keyword evidence="2" id="KW-1185">Reference proteome</keyword>
<name>A0ABS1BT98_9NEIS</name>
<gene>
    <name evidence="1" type="ORF">JDW22_07945</name>
</gene>
<sequence length="256" mass="29945">MWQKLQTLPNQQTHRGKILYWHIRDGAVWHQHRKIRRADPATLEVFQIHGGSGFIARDKNHVYHAWTTLKNIDRASFEHIAAYLWRDKNHVYAEHETSLRPIAEADPATFRYLGQDWAADQCHAYYAARRVKHYTRPDTLRLIGACYAADADHVYWDGKLLRQADPATWQFVAAAPAFSRDARHVYCYWDPLPEADPASWRHLHDSFSKKLRHVYYGTRIIPHENPADWNTERAQTTDVMRVMRHIAQAQADDTAA</sequence>
<evidence type="ECO:0000313" key="1">
    <source>
        <dbReference type="EMBL" id="MBK0396511.1"/>
    </source>
</evidence>
<proteinExistence type="predicted"/>
<organism evidence="1 2">
    <name type="scientific">Kingella bonacorsii</name>
    <dbReference type="NCBI Taxonomy" id="2796361"/>
    <lineage>
        <taxon>Bacteria</taxon>
        <taxon>Pseudomonadati</taxon>
        <taxon>Pseudomonadota</taxon>
        <taxon>Betaproteobacteria</taxon>
        <taxon>Neisseriales</taxon>
        <taxon>Neisseriaceae</taxon>
        <taxon>Kingella</taxon>
    </lineage>
</organism>
<dbReference type="Pfam" id="PF13644">
    <property type="entry name" value="DKNYY"/>
    <property type="match status" value="2"/>
</dbReference>
<dbReference type="InterPro" id="IPR027375">
    <property type="entry name" value="DKNYY"/>
</dbReference>
<comment type="caution">
    <text evidence="1">The sequence shown here is derived from an EMBL/GenBank/DDBJ whole genome shotgun (WGS) entry which is preliminary data.</text>
</comment>
<evidence type="ECO:0000313" key="2">
    <source>
        <dbReference type="Proteomes" id="UP000614058"/>
    </source>
</evidence>
<dbReference type="Proteomes" id="UP000614058">
    <property type="component" value="Unassembled WGS sequence"/>
</dbReference>
<protein>
    <submittedName>
        <fullName evidence="1">DKNYY domain-containing protein</fullName>
    </submittedName>
</protein>
<dbReference type="EMBL" id="JAEHNZ010000002">
    <property type="protein sequence ID" value="MBK0396511.1"/>
    <property type="molecule type" value="Genomic_DNA"/>
</dbReference>
<dbReference type="RefSeq" id="WP_200522579.1">
    <property type="nucleotide sequence ID" value="NZ_JAEHNZ010000002.1"/>
</dbReference>